<gene>
    <name evidence="1" type="ORF">ABIF63_003416</name>
</gene>
<evidence type="ECO:0000313" key="2">
    <source>
        <dbReference type="Proteomes" id="UP001549291"/>
    </source>
</evidence>
<comment type="caution">
    <text evidence="1">The sequence shown here is derived from an EMBL/GenBank/DDBJ whole genome shotgun (WGS) entry which is preliminary data.</text>
</comment>
<dbReference type="Proteomes" id="UP001549291">
    <property type="component" value="Unassembled WGS sequence"/>
</dbReference>
<accession>A0ABV2RRU1</accession>
<organism evidence="1 2">
    <name type="scientific">Bradyrhizobium japonicum</name>
    <dbReference type="NCBI Taxonomy" id="375"/>
    <lineage>
        <taxon>Bacteria</taxon>
        <taxon>Pseudomonadati</taxon>
        <taxon>Pseudomonadota</taxon>
        <taxon>Alphaproteobacteria</taxon>
        <taxon>Hyphomicrobiales</taxon>
        <taxon>Nitrobacteraceae</taxon>
        <taxon>Bradyrhizobium</taxon>
    </lineage>
</organism>
<evidence type="ECO:0000313" key="1">
    <source>
        <dbReference type="EMBL" id="MET4719310.1"/>
    </source>
</evidence>
<dbReference type="RefSeq" id="WP_157789265.1">
    <property type="nucleotide sequence ID" value="NZ_CP066351.1"/>
</dbReference>
<sequence>MTEDETPERSFRSLPATKPIQISNFVFYDVRLHEAAHRAVVSESLRAKEQCHAMRVIQLTAFMVVLVVVRRD</sequence>
<protein>
    <submittedName>
        <fullName evidence="1">Uncharacterized protein</fullName>
    </submittedName>
</protein>
<keyword evidence="2" id="KW-1185">Reference proteome</keyword>
<dbReference type="EMBL" id="JBEPTQ010000002">
    <property type="protein sequence ID" value="MET4719310.1"/>
    <property type="molecule type" value="Genomic_DNA"/>
</dbReference>
<name>A0ABV2RRU1_BRAJP</name>
<reference evidence="1 2" key="1">
    <citation type="submission" date="2024-06" db="EMBL/GenBank/DDBJ databases">
        <title>Genomic Encyclopedia of Type Strains, Phase V (KMG-V): Genome sequencing to study the core and pangenomes of soil and plant-associated prokaryotes.</title>
        <authorList>
            <person name="Whitman W."/>
        </authorList>
    </citation>
    <scope>NUCLEOTIDE SEQUENCE [LARGE SCALE GENOMIC DNA]</scope>
    <source>
        <strain evidence="1 2">USDA 160</strain>
    </source>
</reference>
<proteinExistence type="predicted"/>